<name>A0A017RWL4_9CLOT</name>
<keyword evidence="1" id="KW-0175">Coiled coil</keyword>
<evidence type="ECO:0000313" key="3">
    <source>
        <dbReference type="Proteomes" id="UP000019681"/>
    </source>
</evidence>
<keyword evidence="3" id="KW-1185">Reference proteome</keyword>
<gene>
    <name evidence="2" type="ORF">Q428_03995</name>
</gene>
<proteinExistence type="predicted"/>
<feature type="coiled-coil region" evidence="1">
    <location>
        <begin position="5"/>
        <end position="109"/>
    </location>
</feature>
<dbReference type="STRING" id="1403537.Q428_03995"/>
<dbReference type="OrthoDB" id="1716019at2"/>
<organism evidence="2 3">
    <name type="scientific">Fervidicella metallireducens AeB</name>
    <dbReference type="NCBI Taxonomy" id="1403537"/>
    <lineage>
        <taxon>Bacteria</taxon>
        <taxon>Bacillati</taxon>
        <taxon>Bacillota</taxon>
        <taxon>Clostridia</taxon>
        <taxon>Eubacteriales</taxon>
        <taxon>Clostridiaceae</taxon>
        <taxon>Fervidicella</taxon>
    </lineage>
</organism>
<dbReference type="Gene3D" id="1.10.287.1490">
    <property type="match status" value="1"/>
</dbReference>
<accession>A0A017RWL4</accession>
<reference evidence="2 3" key="1">
    <citation type="journal article" date="2014" name="Genome Announc.">
        <title>Draft Genome Sequence of Fervidicella metallireducens Strain AeBT, an Iron-Reducing Thermoanaerobe from the Great Artesian Basin.</title>
        <authorList>
            <person name="Patel B.K."/>
        </authorList>
    </citation>
    <scope>NUCLEOTIDE SEQUENCE [LARGE SCALE GENOMIC DNA]</scope>
    <source>
        <strain evidence="2 3">AeB</strain>
    </source>
</reference>
<dbReference type="EMBL" id="AZQP01000008">
    <property type="protein sequence ID" value="EYE89163.1"/>
    <property type="molecule type" value="Genomic_DNA"/>
</dbReference>
<dbReference type="Proteomes" id="UP000019681">
    <property type="component" value="Unassembled WGS sequence"/>
</dbReference>
<protein>
    <submittedName>
        <fullName evidence="2">Uncharacterized protein</fullName>
    </submittedName>
</protein>
<dbReference type="AlphaFoldDB" id="A0A017RWL4"/>
<evidence type="ECO:0000256" key="1">
    <source>
        <dbReference type="SAM" id="Coils"/>
    </source>
</evidence>
<dbReference type="RefSeq" id="WP_035378369.1">
    <property type="nucleotide sequence ID" value="NZ_AZQP01000008.1"/>
</dbReference>
<evidence type="ECO:0000313" key="2">
    <source>
        <dbReference type="EMBL" id="EYE89163.1"/>
    </source>
</evidence>
<comment type="caution">
    <text evidence="2">The sequence shown here is derived from an EMBL/GenBank/DDBJ whole genome shotgun (WGS) entry which is preliminary data.</text>
</comment>
<sequence length="153" mass="17747">MEKLLEQILNKLSSMEENQNQLQTQLTSIQSQVNDIQAKVRNIQAEMCNIQTEMRDMQAEMRSLQTEVSSLKDGQKLLHADITEIKMVQKEHSELLLSLKDQLNELDAKNATNHTLTIEKIDVLSNDLDFLTHKEIQTEKEVYTIKKKLQIIK</sequence>